<comment type="caution">
    <text evidence="2">The sequence shown here is derived from an EMBL/GenBank/DDBJ whole genome shotgun (WGS) entry which is preliminary data.</text>
</comment>
<dbReference type="EMBL" id="JALLPB020000004">
    <property type="protein sequence ID" value="KAL3827349.1"/>
    <property type="molecule type" value="Genomic_DNA"/>
</dbReference>
<evidence type="ECO:0000313" key="3">
    <source>
        <dbReference type="Proteomes" id="UP001530377"/>
    </source>
</evidence>
<gene>
    <name evidence="2" type="ORF">ACHAXA_003083</name>
</gene>
<accession>A0ABD3SRW4</accession>
<keyword evidence="1" id="KW-1133">Transmembrane helix</keyword>
<keyword evidence="1" id="KW-0472">Membrane</keyword>
<protein>
    <submittedName>
        <fullName evidence="2">Uncharacterized protein</fullName>
    </submittedName>
</protein>
<sequence length="399" mass="43818">MIPRLDDDVVPAFYLALVDEGGTSSKVGGGADNNSAHYRQNRILRVREDGEEESLSDGGNGVGAYSPFHLSGFEYSPSAPTLMPLRGRVEGGLTPDDSGMHRAFRQKMRVLLDVQEAGGGGRYLRLIVNSTILLPISEGIFVDADDPLLERYPEMDGTVRGKHCGMFIRDNYYDGYHNNDTTSSTTTTITTTIWDGLSYSSECDIEFVHPEIIDIEQPSFASRQHVVAYRIGGVALVDLPPTPPRRDDDDGSSSRIVGERWTFLEIVIEYGTMLHVRYPPPIVRSVLGKNDDGLVDVIVRHPVLYSASANLEHVGDDDGGSSIGGRLLAYSLIVNDFDKDHDWKLSTASLHLPPPDPIFIRVAVGMDADYWLVTLATMTSAIIGGMLVIWSLDSISVWC</sequence>
<organism evidence="2 3">
    <name type="scientific">Cyclostephanos tholiformis</name>
    <dbReference type="NCBI Taxonomy" id="382380"/>
    <lineage>
        <taxon>Eukaryota</taxon>
        <taxon>Sar</taxon>
        <taxon>Stramenopiles</taxon>
        <taxon>Ochrophyta</taxon>
        <taxon>Bacillariophyta</taxon>
        <taxon>Coscinodiscophyceae</taxon>
        <taxon>Thalassiosirophycidae</taxon>
        <taxon>Stephanodiscales</taxon>
        <taxon>Stephanodiscaceae</taxon>
        <taxon>Cyclostephanos</taxon>
    </lineage>
</organism>
<evidence type="ECO:0000256" key="1">
    <source>
        <dbReference type="SAM" id="Phobius"/>
    </source>
</evidence>
<dbReference type="AlphaFoldDB" id="A0ABD3SRW4"/>
<dbReference type="Proteomes" id="UP001530377">
    <property type="component" value="Unassembled WGS sequence"/>
</dbReference>
<feature type="transmembrane region" description="Helical" evidence="1">
    <location>
        <begin position="370"/>
        <end position="392"/>
    </location>
</feature>
<evidence type="ECO:0000313" key="2">
    <source>
        <dbReference type="EMBL" id="KAL3827349.1"/>
    </source>
</evidence>
<reference evidence="2 3" key="1">
    <citation type="submission" date="2024-10" db="EMBL/GenBank/DDBJ databases">
        <title>Updated reference genomes for cyclostephanoid diatoms.</title>
        <authorList>
            <person name="Roberts W.R."/>
            <person name="Alverson A.J."/>
        </authorList>
    </citation>
    <scope>NUCLEOTIDE SEQUENCE [LARGE SCALE GENOMIC DNA]</scope>
    <source>
        <strain evidence="2 3">AJA228-03</strain>
    </source>
</reference>
<keyword evidence="3" id="KW-1185">Reference proteome</keyword>
<proteinExistence type="predicted"/>
<keyword evidence="1" id="KW-0812">Transmembrane</keyword>
<name>A0ABD3SRW4_9STRA</name>